<evidence type="ECO:0008006" key="3">
    <source>
        <dbReference type="Google" id="ProtNLM"/>
    </source>
</evidence>
<keyword evidence="2" id="KW-1185">Reference proteome</keyword>
<gene>
    <name evidence="1" type="ORF">ACFOX0_07495</name>
</gene>
<evidence type="ECO:0000313" key="2">
    <source>
        <dbReference type="Proteomes" id="UP001595868"/>
    </source>
</evidence>
<comment type="caution">
    <text evidence="1">The sequence shown here is derived from an EMBL/GenBank/DDBJ whole genome shotgun (WGS) entry which is preliminary data.</text>
</comment>
<evidence type="ECO:0000313" key="1">
    <source>
        <dbReference type="EMBL" id="MFC4105777.1"/>
    </source>
</evidence>
<dbReference type="EMBL" id="JBHSBN010000003">
    <property type="protein sequence ID" value="MFC4105777.1"/>
    <property type="molecule type" value="Genomic_DNA"/>
</dbReference>
<dbReference type="SUPFAM" id="SSF143100">
    <property type="entry name" value="TTHA1013/TTHA0281-like"/>
    <property type="match status" value="1"/>
</dbReference>
<sequence>MAGFRTVHVPYSVEQDEDGVWCARAQLHPGVVAYGDGDTEQAAVDDLREGLLGLAASAPLS</sequence>
<dbReference type="RefSeq" id="WP_377543001.1">
    <property type="nucleotide sequence ID" value="NZ_JBHSBN010000003.1"/>
</dbReference>
<dbReference type="InterPro" id="IPR035069">
    <property type="entry name" value="TTHA1013/TTHA0281-like"/>
</dbReference>
<dbReference type="Proteomes" id="UP001595868">
    <property type="component" value="Unassembled WGS sequence"/>
</dbReference>
<reference evidence="2" key="1">
    <citation type="journal article" date="2019" name="Int. J. Syst. Evol. Microbiol.">
        <title>The Global Catalogue of Microorganisms (GCM) 10K type strain sequencing project: providing services to taxonomists for standard genome sequencing and annotation.</title>
        <authorList>
            <consortium name="The Broad Institute Genomics Platform"/>
            <consortium name="The Broad Institute Genome Sequencing Center for Infectious Disease"/>
            <person name="Wu L."/>
            <person name="Ma J."/>
        </authorList>
    </citation>
    <scope>NUCLEOTIDE SEQUENCE [LARGE SCALE GENOMIC DNA]</scope>
    <source>
        <strain evidence="2">2902at01</strain>
    </source>
</reference>
<accession>A0ABV8KI57</accession>
<name>A0ABV8KI57_9ACTN</name>
<proteinExistence type="predicted"/>
<organism evidence="1 2">
    <name type="scientific">Micromonospora zhanjiangensis</name>
    <dbReference type="NCBI Taxonomy" id="1522057"/>
    <lineage>
        <taxon>Bacteria</taxon>
        <taxon>Bacillati</taxon>
        <taxon>Actinomycetota</taxon>
        <taxon>Actinomycetes</taxon>
        <taxon>Micromonosporales</taxon>
        <taxon>Micromonosporaceae</taxon>
        <taxon>Micromonospora</taxon>
    </lineage>
</organism>
<protein>
    <recommendedName>
        <fullName evidence="3">HicB_like antitoxin of toxin-antitoxin system</fullName>
    </recommendedName>
</protein>